<dbReference type="RefSeq" id="WP_189392307.1">
    <property type="nucleotide sequence ID" value="NZ_BMZN01000003.1"/>
</dbReference>
<keyword evidence="4 6" id="KW-1133">Transmembrane helix</keyword>
<dbReference type="Proteomes" id="UP000608923">
    <property type="component" value="Unassembled WGS sequence"/>
</dbReference>
<dbReference type="InterPro" id="IPR050638">
    <property type="entry name" value="AA-Vitamin_Transporters"/>
</dbReference>
<feature type="transmembrane region" description="Helical" evidence="6">
    <location>
        <begin position="79"/>
        <end position="99"/>
    </location>
</feature>
<evidence type="ECO:0000313" key="8">
    <source>
        <dbReference type="EMBL" id="GHC47656.1"/>
    </source>
</evidence>
<feature type="domain" description="EamA" evidence="7">
    <location>
        <begin position="159"/>
        <end position="291"/>
    </location>
</feature>
<keyword evidence="5 6" id="KW-0472">Membrane</keyword>
<dbReference type="GO" id="GO:0016020">
    <property type="term" value="C:membrane"/>
    <property type="evidence" value="ECO:0007669"/>
    <property type="project" value="UniProtKB-SubCell"/>
</dbReference>
<feature type="transmembrane region" description="Helical" evidence="6">
    <location>
        <begin position="188"/>
        <end position="209"/>
    </location>
</feature>
<evidence type="ECO:0000256" key="1">
    <source>
        <dbReference type="ARBA" id="ARBA00004141"/>
    </source>
</evidence>
<feature type="transmembrane region" description="Helical" evidence="6">
    <location>
        <begin position="134"/>
        <end position="151"/>
    </location>
</feature>
<sequence>MSRSTSLPMPSSTPTLLIYLYAFIGVTVFAFTLPMTRLAVQSLDPWLIGMARASIGGIFATVILLATRSRRPTATEWRGIGLSCTGVIVGWPVFSSIAMQTVPSSHGAVLSGLIPIATAIVSAARNGETLSRRFWLLSLLGAALVLTYAFYIGEGALQTGDIWLALAVFMSGVGYAEGGRVARTLGGWRTICWCLTASLPLTIPATLWLALPMTQTPEPQAIMAVLYLAVFSSLLGFFPWYKAMAMGGVARIGQVQLAQPFLTVLISALWLGEQVDLLTWLSCVLIIAVIAASRRA</sequence>
<dbReference type="PANTHER" id="PTHR32322:SF2">
    <property type="entry name" value="EAMA DOMAIN-CONTAINING PROTEIN"/>
    <property type="match status" value="1"/>
</dbReference>
<organism evidence="8 9">
    <name type="scientific">Alcaligenes pakistanensis</name>
    <dbReference type="NCBI Taxonomy" id="1482717"/>
    <lineage>
        <taxon>Bacteria</taxon>
        <taxon>Pseudomonadati</taxon>
        <taxon>Pseudomonadota</taxon>
        <taxon>Betaproteobacteria</taxon>
        <taxon>Burkholderiales</taxon>
        <taxon>Alcaligenaceae</taxon>
        <taxon>Alcaligenes</taxon>
    </lineage>
</organism>
<comment type="subcellular location">
    <subcellularLocation>
        <location evidence="1">Membrane</location>
        <topology evidence="1">Multi-pass membrane protein</topology>
    </subcellularLocation>
</comment>
<feature type="transmembrane region" description="Helical" evidence="6">
    <location>
        <begin position="46"/>
        <end position="67"/>
    </location>
</feature>
<evidence type="ECO:0000256" key="4">
    <source>
        <dbReference type="ARBA" id="ARBA00022989"/>
    </source>
</evidence>
<feature type="domain" description="EamA" evidence="7">
    <location>
        <begin position="18"/>
        <end position="143"/>
    </location>
</feature>
<name>A0A8H9IHN0_9BURK</name>
<feature type="transmembrane region" description="Helical" evidence="6">
    <location>
        <begin position="221"/>
        <end position="241"/>
    </location>
</feature>
<dbReference type="Pfam" id="PF00892">
    <property type="entry name" value="EamA"/>
    <property type="match status" value="2"/>
</dbReference>
<accession>A0A8H9IHN0</accession>
<dbReference type="AlphaFoldDB" id="A0A8H9IHN0"/>
<evidence type="ECO:0000256" key="2">
    <source>
        <dbReference type="ARBA" id="ARBA00007362"/>
    </source>
</evidence>
<dbReference type="InterPro" id="IPR037185">
    <property type="entry name" value="EmrE-like"/>
</dbReference>
<dbReference type="EMBL" id="BMZN01000003">
    <property type="protein sequence ID" value="GHC47656.1"/>
    <property type="molecule type" value="Genomic_DNA"/>
</dbReference>
<comment type="caution">
    <text evidence="8">The sequence shown here is derived from an EMBL/GenBank/DDBJ whole genome shotgun (WGS) entry which is preliminary data.</text>
</comment>
<keyword evidence="9" id="KW-1185">Reference proteome</keyword>
<feature type="transmembrane region" description="Helical" evidence="6">
    <location>
        <begin position="253"/>
        <end position="271"/>
    </location>
</feature>
<gene>
    <name evidence="8" type="ORF">GCM10010096_18810</name>
</gene>
<feature type="transmembrane region" description="Helical" evidence="6">
    <location>
        <begin position="105"/>
        <end position="122"/>
    </location>
</feature>
<dbReference type="PANTHER" id="PTHR32322">
    <property type="entry name" value="INNER MEMBRANE TRANSPORTER"/>
    <property type="match status" value="1"/>
</dbReference>
<evidence type="ECO:0000259" key="7">
    <source>
        <dbReference type="Pfam" id="PF00892"/>
    </source>
</evidence>
<feature type="transmembrane region" description="Helical" evidence="6">
    <location>
        <begin position="157"/>
        <end position="176"/>
    </location>
</feature>
<feature type="transmembrane region" description="Helical" evidence="6">
    <location>
        <begin position="277"/>
        <end position="293"/>
    </location>
</feature>
<reference evidence="9" key="1">
    <citation type="journal article" date="2019" name="Int. J. Syst. Evol. Microbiol.">
        <title>The Global Catalogue of Microorganisms (GCM) 10K type strain sequencing project: providing services to taxonomists for standard genome sequencing and annotation.</title>
        <authorList>
            <consortium name="The Broad Institute Genomics Platform"/>
            <consortium name="The Broad Institute Genome Sequencing Center for Infectious Disease"/>
            <person name="Wu L."/>
            <person name="Ma J."/>
        </authorList>
    </citation>
    <scope>NUCLEOTIDE SEQUENCE [LARGE SCALE GENOMIC DNA]</scope>
    <source>
        <strain evidence="9">KCTC 42083</strain>
    </source>
</reference>
<keyword evidence="3 6" id="KW-0812">Transmembrane</keyword>
<feature type="transmembrane region" description="Helical" evidence="6">
    <location>
        <begin position="16"/>
        <end position="34"/>
    </location>
</feature>
<protein>
    <recommendedName>
        <fullName evidence="7">EamA domain-containing protein</fullName>
    </recommendedName>
</protein>
<evidence type="ECO:0000256" key="6">
    <source>
        <dbReference type="SAM" id="Phobius"/>
    </source>
</evidence>
<dbReference type="SUPFAM" id="SSF103481">
    <property type="entry name" value="Multidrug resistance efflux transporter EmrE"/>
    <property type="match status" value="2"/>
</dbReference>
<comment type="similarity">
    <text evidence="2">Belongs to the EamA transporter family.</text>
</comment>
<evidence type="ECO:0000313" key="9">
    <source>
        <dbReference type="Proteomes" id="UP000608923"/>
    </source>
</evidence>
<dbReference type="InterPro" id="IPR000620">
    <property type="entry name" value="EamA_dom"/>
</dbReference>
<proteinExistence type="inferred from homology"/>
<evidence type="ECO:0000256" key="3">
    <source>
        <dbReference type="ARBA" id="ARBA00022692"/>
    </source>
</evidence>
<evidence type="ECO:0000256" key="5">
    <source>
        <dbReference type="ARBA" id="ARBA00023136"/>
    </source>
</evidence>